<accession>A0AA39HAL4</accession>
<evidence type="ECO:0000313" key="3">
    <source>
        <dbReference type="Proteomes" id="UP001175271"/>
    </source>
</evidence>
<evidence type="ECO:0008006" key="4">
    <source>
        <dbReference type="Google" id="ProtNLM"/>
    </source>
</evidence>
<evidence type="ECO:0000313" key="2">
    <source>
        <dbReference type="EMBL" id="KAK0402307.1"/>
    </source>
</evidence>
<evidence type="ECO:0000256" key="1">
    <source>
        <dbReference type="SAM" id="SignalP"/>
    </source>
</evidence>
<reference evidence="2" key="1">
    <citation type="submission" date="2023-06" db="EMBL/GenBank/DDBJ databases">
        <title>Genomic analysis of the entomopathogenic nematode Steinernema hermaphroditum.</title>
        <authorList>
            <person name="Schwarz E.M."/>
            <person name="Heppert J.K."/>
            <person name="Baniya A."/>
            <person name="Schwartz H.T."/>
            <person name="Tan C.-H."/>
            <person name="Antoshechkin I."/>
            <person name="Sternberg P.W."/>
            <person name="Goodrich-Blair H."/>
            <person name="Dillman A.R."/>
        </authorList>
    </citation>
    <scope>NUCLEOTIDE SEQUENCE</scope>
    <source>
        <strain evidence="2">PS9179</strain>
        <tissue evidence="2">Whole animal</tissue>
    </source>
</reference>
<dbReference type="EMBL" id="JAUCMV010000004">
    <property type="protein sequence ID" value="KAK0402307.1"/>
    <property type="molecule type" value="Genomic_DNA"/>
</dbReference>
<dbReference type="Proteomes" id="UP001175271">
    <property type="component" value="Unassembled WGS sequence"/>
</dbReference>
<proteinExistence type="predicted"/>
<organism evidence="2 3">
    <name type="scientific">Steinernema hermaphroditum</name>
    <dbReference type="NCBI Taxonomy" id="289476"/>
    <lineage>
        <taxon>Eukaryota</taxon>
        <taxon>Metazoa</taxon>
        <taxon>Ecdysozoa</taxon>
        <taxon>Nematoda</taxon>
        <taxon>Chromadorea</taxon>
        <taxon>Rhabditida</taxon>
        <taxon>Tylenchina</taxon>
        <taxon>Panagrolaimomorpha</taxon>
        <taxon>Strongyloidoidea</taxon>
        <taxon>Steinernematidae</taxon>
        <taxon>Steinernema</taxon>
    </lineage>
</organism>
<feature type="signal peptide" evidence="1">
    <location>
        <begin position="1"/>
        <end position="21"/>
    </location>
</feature>
<feature type="chain" id="PRO_5041323315" description="Knottin scorpion toxin-like domain-containing protein" evidence="1">
    <location>
        <begin position="22"/>
        <end position="83"/>
    </location>
</feature>
<protein>
    <recommendedName>
        <fullName evidence="4">Knottin scorpion toxin-like domain-containing protein</fullName>
    </recommendedName>
</protein>
<keyword evidence="1" id="KW-0732">Signal</keyword>
<gene>
    <name evidence="2" type="ORF">QR680_016262</name>
</gene>
<keyword evidence="3" id="KW-1185">Reference proteome</keyword>
<comment type="caution">
    <text evidence="2">The sequence shown here is derived from an EMBL/GenBank/DDBJ whole genome shotgun (WGS) entry which is preliminary data.</text>
</comment>
<dbReference type="AlphaFoldDB" id="A0AA39HAL4"/>
<sequence>MSPKTLFFALFCLFAFAVSVGECHPGGDSALHSSQDWEQLCCANSLPCRHYCKLKGCLKERCFHDGYRGCTNACRCLDCTVEN</sequence>
<name>A0AA39HAL4_9BILA</name>